<accession>A0ABQ4X2W3</accession>
<reference evidence="2" key="2">
    <citation type="submission" date="2022-01" db="EMBL/GenBank/DDBJ databases">
        <authorList>
            <person name="Yamashiro T."/>
            <person name="Shiraishi A."/>
            <person name="Satake H."/>
            <person name="Nakayama K."/>
        </authorList>
    </citation>
    <scope>NUCLEOTIDE SEQUENCE</scope>
</reference>
<organism evidence="2 3">
    <name type="scientific">Tanacetum coccineum</name>
    <dbReference type="NCBI Taxonomy" id="301880"/>
    <lineage>
        <taxon>Eukaryota</taxon>
        <taxon>Viridiplantae</taxon>
        <taxon>Streptophyta</taxon>
        <taxon>Embryophyta</taxon>
        <taxon>Tracheophyta</taxon>
        <taxon>Spermatophyta</taxon>
        <taxon>Magnoliopsida</taxon>
        <taxon>eudicotyledons</taxon>
        <taxon>Gunneridae</taxon>
        <taxon>Pentapetalae</taxon>
        <taxon>asterids</taxon>
        <taxon>campanulids</taxon>
        <taxon>Asterales</taxon>
        <taxon>Asteraceae</taxon>
        <taxon>Asteroideae</taxon>
        <taxon>Anthemideae</taxon>
        <taxon>Anthemidinae</taxon>
        <taxon>Tanacetum</taxon>
    </lineage>
</organism>
<gene>
    <name evidence="2" type="ORF">Tco_0654332</name>
</gene>
<proteinExistence type="predicted"/>
<reference evidence="2" key="1">
    <citation type="journal article" date="2022" name="Int. J. Mol. Sci.">
        <title>Draft Genome of Tanacetum Coccineum: Genomic Comparison of Closely Related Tanacetum-Family Plants.</title>
        <authorList>
            <person name="Yamashiro T."/>
            <person name="Shiraishi A."/>
            <person name="Nakayama K."/>
            <person name="Satake H."/>
        </authorList>
    </citation>
    <scope>NUCLEOTIDE SEQUENCE</scope>
</reference>
<evidence type="ECO:0000313" key="2">
    <source>
        <dbReference type="EMBL" id="GJS59548.1"/>
    </source>
</evidence>
<protein>
    <submittedName>
        <fullName evidence="2">Uncharacterized protein</fullName>
    </submittedName>
</protein>
<feature type="region of interest" description="Disordered" evidence="1">
    <location>
        <begin position="24"/>
        <end position="47"/>
    </location>
</feature>
<name>A0ABQ4X2W3_9ASTR</name>
<evidence type="ECO:0000313" key="3">
    <source>
        <dbReference type="Proteomes" id="UP001151760"/>
    </source>
</evidence>
<comment type="caution">
    <text evidence="2">The sequence shown here is derived from an EMBL/GenBank/DDBJ whole genome shotgun (WGS) entry which is preliminary data.</text>
</comment>
<sequence>MVIGLQTFVGSILIWKSCQGDSFKRNSTDHRWSPYGSGGASKDRDGDTSFQWSQFTTQCSHLMFPSKDIMTTE</sequence>
<dbReference type="EMBL" id="BQNB010009157">
    <property type="protein sequence ID" value="GJS59548.1"/>
    <property type="molecule type" value="Genomic_DNA"/>
</dbReference>
<keyword evidence="3" id="KW-1185">Reference proteome</keyword>
<dbReference type="Proteomes" id="UP001151760">
    <property type="component" value="Unassembled WGS sequence"/>
</dbReference>
<evidence type="ECO:0000256" key="1">
    <source>
        <dbReference type="SAM" id="MobiDB-lite"/>
    </source>
</evidence>